<organism evidence="1 2">
    <name type="scientific">Ancylostoma duodenale</name>
    <dbReference type="NCBI Taxonomy" id="51022"/>
    <lineage>
        <taxon>Eukaryota</taxon>
        <taxon>Metazoa</taxon>
        <taxon>Ecdysozoa</taxon>
        <taxon>Nematoda</taxon>
        <taxon>Chromadorea</taxon>
        <taxon>Rhabditida</taxon>
        <taxon>Rhabditina</taxon>
        <taxon>Rhabditomorpha</taxon>
        <taxon>Strongyloidea</taxon>
        <taxon>Ancylostomatidae</taxon>
        <taxon>Ancylostomatinae</taxon>
        <taxon>Ancylostoma</taxon>
    </lineage>
</organism>
<gene>
    <name evidence="1" type="ORF">ANCDUO_20970</name>
</gene>
<protein>
    <submittedName>
        <fullName evidence="1">Uncharacterized protein</fullName>
    </submittedName>
</protein>
<name>A0A0C2CGQ2_9BILA</name>
<accession>A0A0C2CGQ2</accession>
<reference evidence="1 2" key="1">
    <citation type="submission" date="2013-12" db="EMBL/GenBank/DDBJ databases">
        <title>Draft genome of the parsitic nematode Ancylostoma duodenale.</title>
        <authorList>
            <person name="Mitreva M."/>
        </authorList>
    </citation>
    <scope>NUCLEOTIDE SEQUENCE [LARGE SCALE GENOMIC DNA]</scope>
    <source>
        <strain evidence="1 2">Zhejiang</strain>
    </source>
</reference>
<sequence>MIVFLALDRTRSLLGKGKHALQEVASTTSLPDPSASITDSFPRVFKEFDFLEAEHDSVSETADSCFGWLSTMRPRSIGGDEPQHDDDADVDEDEVRLAALICFE</sequence>
<dbReference type="EMBL" id="KN755885">
    <property type="protein sequence ID" value="KIH48957.1"/>
    <property type="molecule type" value="Genomic_DNA"/>
</dbReference>
<dbReference type="AlphaFoldDB" id="A0A0C2CGQ2"/>
<proteinExistence type="predicted"/>
<evidence type="ECO:0000313" key="2">
    <source>
        <dbReference type="Proteomes" id="UP000054047"/>
    </source>
</evidence>
<dbReference type="OrthoDB" id="6287725at2759"/>
<keyword evidence="2" id="KW-1185">Reference proteome</keyword>
<evidence type="ECO:0000313" key="1">
    <source>
        <dbReference type="EMBL" id="KIH48957.1"/>
    </source>
</evidence>
<dbReference type="Proteomes" id="UP000054047">
    <property type="component" value="Unassembled WGS sequence"/>
</dbReference>